<sequence>MKGLDYTAPSPNVENKFTFNGKEKQTELGLHWHDYGARNYDAQIGRWHSIDPLAEKMPSWSPYNYVFNNPIRLIDPDGKMPSGGCPPGVDCTQFVRQKVNDNVLQPIKNGIEIAINALSNGLSALGDLLTLKKGNDVMTIGSGEEKNWGISIMSNGGKNNVIETDKSMNVIEIQESDLNEVKSALNVGELGFKNDKSKNRYEIHAAPKGGDGGADVISAANAKDGYAKTTEQKIDFPILTDSAVLAGSLKGTTNIGYRYIGNNKVEVTNYNYNHSTNKQTTLQKDTFRIK</sequence>
<reference evidence="1 2" key="1">
    <citation type="submission" date="2016-10" db="EMBL/GenBank/DDBJ databases">
        <authorList>
            <person name="de Groot N.N."/>
        </authorList>
    </citation>
    <scope>NUCLEOTIDE SEQUENCE [LARGE SCALE GENOMIC DNA]</scope>
    <source>
        <strain>GEY</strain>
        <strain evidence="2">DSM 9560</strain>
    </source>
</reference>
<evidence type="ECO:0000313" key="2">
    <source>
        <dbReference type="Proteomes" id="UP000199513"/>
    </source>
</evidence>
<dbReference type="OrthoDB" id="667524at2"/>
<keyword evidence="2" id="KW-1185">Reference proteome</keyword>
<dbReference type="AlphaFoldDB" id="A0A1I2K7Z8"/>
<gene>
    <name evidence="1" type="ORF">SAMN04488541_10895</name>
</gene>
<dbReference type="PANTHER" id="PTHR32305:SF15">
    <property type="entry name" value="PROTEIN RHSA-RELATED"/>
    <property type="match status" value="1"/>
</dbReference>
<accession>A0A1I2K7Z8</accession>
<dbReference type="Proteomes" id="UP000199513">
    <property type="component" value="Unassembled WGS sequence"/>
</dbReference>
<dbReference type="STRING" id="1003.SAMN04488541_10895"/>
<proteinExistence type="predicted"/>
<dbReference type="EMBL" id="FONY01000089">
    <property type="protein sequence ID" value="SFF62448.1"/>
    <property type="molecule type" value="Genomic_DNA"/>
</dbReference>
<protein>
    <submittedName>
        <fullName evidence="1">RHS repeat-associated core domain-containing protein</fullName>
    </submittedName>
</protein>
<dbReference type="InterPro" id="IPR022385">
    <property type="entry name" value="Rhs_assc_core"/>
</dbReference>
<dbReference type="PANTHER" id="PTHR32305">
    <property type="match status" value="1"/>
</dbReference>
<name>A0A1I2K7Z8_9BACT</name>
<organism evidence="1 2">
    <name type="scientific">Thermoflexibacter ruber</name>
    <dbReference type="NCBI Taxonomy" id="1003"/>
    <lineage>
        <taxon>Bacteria</taxon>
        <taxon>Pseudomonadati</taxon>
        <taxon>Bacteroidota</taxon>
        <taxon>Cytophagia</taxon>
        <taxon>Cytophagales</taxon>
        <taxon>Thermoflexibacteraceae</taxon>
        <taxon>Thermoflexibacter</taxon>
    </lineage>
</organism>
<dbReference type="RefSeq" id="WP_091549596.1">
    <property type="nucleotide sequence ID" value="NZ_FONY01000089.1"/>
</dbReference>
<evidence type="ECO:0000313" key="1">
    <source>
        <dbReference type="EMBL" id="SFF62448.1"/>
    </source>
</evidence>
<dbReference type="Gene3D" id="2.180.10.10">
    <property type="entry name" value="RHS repeat-associated core"/>
    <property type="match status" value="1"/>
</dbReference>
<dbReference type="InterPro" id="IPR050708">
    <property type="entry name" value="T6SS_VgrG/RHS"/>
</dbReference>
<dbReference type="NCBIfam" id="TIGR03696">
    <property type="entry name" value="Rhs_assc_core"/>
    <property type="match status" value="1"/>
</dbReference>